<protein>
    <submittedName>
        <fullName evidence="2">Carbamoyl transferase</fullName>
    </submittedName>
</protein>
<dbReference type="Pfam" id="PF16861">
    <property type="entry name" value="Carbam_trans_C"/>
    <property type="match status" value="1"/>
</dbReference>
<keyword evidence="2" id="KW-0808">Transferase</keyword>
<proteinExistence type="predicted"/>
<sequence length="185" mass="21412">MKIKYDVTYDDVIELILDKKVGAIHQGRSEVGPRALGNRSILFDPRHPNGKDIVNTVKKRESFRPFAGSVLEEHADKWFDMIGLKSSPYMTFNLRVHEDMRDYIPAITHVDGTCRIQTVNRKENFHYYNLIKTFYFNTKVPMLLNTSFNLAGDAIVESVEQAISSLHRSDLYYIYFADVDMLVVK</sequence>
<dbReference type="InterPro" id="IPR038152">
    <property type="entry name" value="Carbam_trans_C_sf"/>
</dbReference>
<dbReference type="InterPro" id="IPR031730">
    <property type="entry name" value="Carbam_trans_C"/>
</dbReference>
<gene>
    <name evidence="2" type="ORF">SSCSM1_196</name>
</gene>
<organism evidence="2 3">
    <name type="scientific">Synechococcus phage S-SCSM1</name>
    <dbReference type="NCBI Taxonomy" id="2588487"/>
    <lineage>
        <taxon>Viruses</taxon>
        <taxon>Duplodnaviria</taxon>
        <taxon>Heunggongvirae</taxon>
        <taxon>Uroviricota</taxon>
        <taxon>Caudoviricetes</taxon>
        <taxon>Pantevenvirales</taxon>
        <taxon>Kyanoviridae</taxon>
        <taxon>Zhoulongquanvirus</taxon>
        <taxon>Zhoulongquanvirus esscess</taxon>
    </lineage>
</organism>
<dbReference type="Proteomes" id="UP000515683">
    <property type="component" value="Segment"/>
</dbReference>
<dbReference type="PANTHER" id="PTHR34847:SF1">
    <property type="entry name" value="NODULATION PROTEIN U"/>
    <property type="match status" value="1"/>
</dbReference>
<evidence type="ECO:0000313" key="2">
    <source>
        <dbReference type="EMBL" id="QFG06459.1"/>
    </source>
</evidence>
<reference evidence="2" key="1">
    <citation type="submission" date="2019-04" db="EMBL/GenBank/DDBJ databases">
        <title>Genomic and proteomic characterization of cyanophage S-SCSM1 provides new insights into understanding the viral gene diversity and phage-host interactions.</title>
        <authorList>
            <person name="Wang Q."/>
            <person name="Xu Y."/>
            <person name="Jiao N."/>
            <person name="Zhang R."/>
        </authorList>
    </citation>
    <scope>NUCLEOTIDE SEQUENCE [LARGE SCALE GENOMIC DNA]</scope>
</reference>
<accession>A0A6M2ZI62</accession>
<keyword evidence="3" id="KW-1185">Reference proteome</keyword>
<evidence type="ECO:0000259" key="1">
    <source>
        <dbReference type="Pfam" id="PF16861"/>
    </source>
</evidence>
<dbReference type="EMBL" id="MK867354">
    <property type="protein sequence ID" value="QFG06459.1"/>
    <property type="molecule type" value="Genomic_DNA"/>
</dbReference>
<dbReference type="Gene3D" id="3.90.870.20">
    <property type="entry name" value="Carbamoyltransferase, C-terminal domain"/>
    <property type="match status" value="1"/>
</dbReference>
<dbReference type="GO" id="GO:0016740">
    <property type="term" value="F:transferase activity"/>
    <property type="evidence" value="ECO:0007669"/>
    <property type="project" value="UniProtKB-KW"/>
</dbReference>
<feature type="domain" description="Carbamoyltransferase C-terminal" evidence="1">
    <location>
        <begin position="14"/>
        <end position="178"/>
    </location>
</feature>
<dbReference type="InterPro" id="IPR051338">
    <property type="entry name" value="NodU/CmcH_Carbamoyltrnsfr"/>
</dbReference>
<evidence type="ECO:0000313" key="3">
    <source>
        <dbReference type="Proteomes" id="UP000515683"/>
    </source>
</evidence>
<dbReference type="PANTHER" id="PTHR34847">
    <property type="entry name" value="NODULATION PROTEIN U"/>
    <property type="match status" value="1"/>
</dbReference>
<name>A0A6M2ZI62_9CAUD</name>